<accession>A0ABX2CXW9</accession>
<name>A0ABX2CXW9_9CYAN</name>
<gene>
    <name evidence="1" type="ORF">E5S67_02866</name>
</gene>
<comment type="caution">
    <text evidence="1">The sequence shown here is derived from an EMBL/GenBank/DDBJ whole genome shotgun (WGS) entry which is preliminary data.</text>
</comment>
<protein>
    <submittedName>
        <fullName evidence="1">Uncharacterized protein</fullName>
    </submittedName>
</protein>
<dbReference type="RefSeq" id="WP_172188286.1">
    <property type="nucleotide sequence ID" value="NZ_CAWPPK010000261.1"/>
</dbReference>
<dbReference type="Proteomes" id="UP000702425">
    <property type="component" value="Unassembled WGS sequence"/>
</dbReference>
<reference evidence="1 2" key="1">
    <citation type="journal article" date="2020" name="Sci. Rep.">
        <title>A novel cyanobacterial geosmin producer, revising GeoA distribution and dispersion patterns in Bacteria.</title>
        <authorList>
            <person name="Churro C."/>
            <person name="Semedo-Aguiar A.P."/>
            <person name="Silva A.D."/>
            <person name="Pereira-Leal J.B."/>
            <person name="Leite R.B."/>
        </authorList>
    </citation>
    <scope>NUCLEOTIDE SEQUENCE [LARGE SCALE GENOMIC DNA]</scope>
    <source>
        <strain evidence="1 2">IPMA8</strain>
    </source>
</reference>
<organism evidence="1 2">
    <name type="scientific">Microcoleus asticus IPMA8</name>
    <dbReference type="NCBI Taxonomy" id="2563858"/>
    <lineage>
        <taxon>Bacteria</taxon>
        <taxon>Bacillati</taxon>
        <taxon>Cyanobacteriota</taxon>
        <taxon>Cyanophyceae</taxon>
        <taxon>Oscillatoriophycideae</taxon>
        <taxon>Oscillatoriales</taxon>
        <taxon>Microcoleaceae</taxon>
        <taxon>Microcoleus</taxon>
        <taxon>Microcoleus asticus</taxon>
    </lineage>
</organism>
<evidence type="ECO:0000313" key="1">
    <source>
        <dbReference type="EMBL" id="NQE35136.1"/>
    </source>
</evidence>
<proteinExistence type="predicted"/>
<keyword evidence="2" id="KW-1185">Reference proteome</keyword>
<evidence type="ECO:0000313" key="2">
    <source>
        <dbReference type="Proteomes" id="UP000702425"/>
    </source>
</evidence>
<dbReference type="EMBL" id="SRRZ01000048">
    <property type="protein sequence ID" value="NQE35136.1"/>
    <property type="molecule type" value="Genomic_DNA"/>
</dbReference>
<sequence>MQLLRKRDREGFMVDAKSLQSDGFAEFDTAYRSMDLNGKKSVVATPERSGAGSEVRSRATTVPAIVRLALEDLKCFEVVEHQFAHWGVTFTNAVAIQPSNPAFFTGSGTTVLMGAPKSGLIEVTFKHPVRWVSGLVTSSRRTVLSACDIEGNPIVQDEMPAPNLAGSNSPIAPSAPLRVKAPNIHRITFYAFDGQLVVDDLIFGF</sequence>